<dbReference type="Gene3D" id="3.40.50.620">
    <property type="entry name" value="HUPs"/>
    <property type="match status" value="1"/>
</dbReference>
<evidence type="ECO:0000256" key="3">
    <source>
        <dbReference type="ARBA" id="ARBA00022786"/>
    </source>
</evidence>
<comment type="catalytic activity">
    <reaction evidence="1">
        <text>S-ubiquitinyl-[E2 ubiquitin-conjugating enzyme]-L-cysteine + [acceptor protein]-L-lysine = [E2 ubiquitin-conjugating enzyme]-L-cysteine + N(6)-ubiquitinyl-[acceptor protein]-L-lysine.</text>
        <dbReference type="EC" id="2.3.2.27"/>
    </reaction>
</comment>
<dbReference type="GO" id="GO:0005524">
    <property type="term" value="F:ATP binding"/>
    <property type="evidence" value="ECO:0007669"/>
    <property type="project" value="UniProtKB-UniRule"/>
</dbReference>
<dbReference type="SUPFAM" id="SSF56112">
    <property type="entry name" value="Protein kinase-like (PK-like)"/>
    <property type="match status" value="1"/>
</dbReference>
<keyword evidence="7" id="KW-1185">Reference proteome</keyword>
<dbReference type="PANTHER" id="PTHR45647:SF22">
    <property type="entry name" value="U-BOX DOMAIN-CONTAINING PROTEIN 32"/>
    <property type="match status" value="1"/>
</dbReference>
<feature type="coiled-coil region" evidence="5">
    <location>
        <begin position="339"/>
        <end position="419"/>
    </location>
</feature>
<evidence type="ECO:0000256" key="4">
    <source>
        <dbReference type="PROSITE-ProRule" id="PRU10141"/>
    </source>
</evidence>
<dbReference type="OrthoDB" id="4062651at2759"/>
<evidence type="ECO:0000313" key="7">
    <source>
        <dbReference type="Proteomes" id="UP000634136"/>
    </source>
</evidence>
<keyword evidence="3" id="KW-0833">Ubl conjugation pathway</keyword>
<reference evidence="6" key="1">
    <citation type="submission" date="2020-09" db="EMBL/GenBank/DDBJ databases">
        <title>Genome-Enabled Discovery of Anthraquinone Biosynthesis in Senna tora.</title>
        <authorList>
            <person name="Kang S.-H."/>
            <person name="Pandey R.P."/>
            <person name="Lee C.-M."/>
            <person name="Sim J.-S."/>
            <person name="Jeong J.-T."/>
            <person name="Choi B.-S."/>
            <person name="Jung M."/>
            <person name="Ginzburg D."/>
            <person name="Zhao K."/>
            <person name="Won S.Y."/>
            <person name="Oh T.-J."/>
            <person name="Yu Y."/>
            <person name="Kim N.-H."/>
            <person name="Lee O.R."/>
            <person name="Lee T.-H."/>
            <person name="Bashyal P."/>
            <person name="Kim T.-S."/>
            <person name="Lee W.-H."/>
            <person name="Kawkins C."/>
            <person name="Kim C.-K."/>
            <person name="Kim J.S."/>
            <person name="Ahn B.O."/>
            <person name="Rhee S.Y."/>
            <person name="Sohng J.K."/>
        </authorList>
    </citation>
    <scope>NUCLEOTIDE SEQUENCE</scope>
    <source>
        <tissue evidence="6">Leaf</tissue>
    </source>
</reference>
<dbReference type="EMBL" id="JAAIUW010000008">
    <property type="protein sequence ID" value="KAF7821883.1"/>
    <property type="molecule type" value="Genomic_DNA"/>
</dbReference>
<keyword evidence="4" id="KW-0067">ATP-binding</keyword>
<dbReference type="InterPro" id="IPR017441">
    <property type="entry name" value="Protein_kinase_ATP_BS"/>
</dbReference>
<evidence type="ECO:0000313" key="6">
    <source>
        <dbReference type="EMBL" id="KAF7821883.1"/>
    </source>
</evidence>
<protein>
    <recommendedName>
        <fullName evidence="2">RING-type E3 ubiquitin transferase</fullName>
        <ecNumber evidence="2">2.3.2.27</ecNumber>
    </recommendedName>
</protein>
<dbReference type="AlphaFoldDB" id="A0A834WIC1"/>
<dbReference type="Gene3D" id="3.30.200.20">
    <property type="entry name" value="Phosphorylase Kinase, domain 1"/>
    <property type="match status" value="1"/>
</dbReference>
<evidence type="ECO:0000256" key="5">
    <source>
        <dbReference type="SAM" id="Coils"/>
    </source>
</evidence>
<keyword evidence="4" id="KW-0547">Nucleotide-binding</keyword>
<dbReference type="GO" id="GO:0061630">
    <property type="term" value="F:ubiquitin protein ligase activity"/>
    <property type="evidence" value="ECO:0007669"/>
    <property type="project" value="UniProtKB-EC"/>
</dbReference>
<dbReference type="SUPFAM" id="SSF52402">
    <property type="entry name" value="Adenine nucleotide alpha hydrolases-like"/>
    <property type="match status" value="1"/>
</dbReference>
<organism evidence="6 7">
    <name type="scientific">Senna tora</name>
    <dbReference type="NCBI Taxonomy" id="362788"/>
    <lineage>
        <taxon>Eukaryota</taxon>
        <taxon>Viridiplantae</taxon>
        <taxon>Streptophyta</taxon>
        <taxon>Embryophyta</taxon>
        <taxon>Tracheophyta</taxon>
        <taxon>Spermatophyta</taxon>
        <taxon>Magnoliopsida</taxon>
        <taxon>eudicotyledons</taxon>
        <taxon>Gunneridae</taxon>
        <taxon>Pentapetalae</taxon>
        <taxon>rosids</taxon>
        <taxon>fabids</taxon>
        <taxon>Fabales</taxon>
        <taxon>Fabaceae</taxon>
        <taxon>Caesalpinioideae</taxon>
        <taxon>Cassia clade</taxon>
        <taxon>Senna</taxon>
    </lineage>
</organism>
<evidence type="ECO:0000256" key="1">
    <source>
        <dbReference type="ARBA" id="ARBA00000900"/>
    </source>
</evidence>
<dbReference type="InterPro" id="IPR011009">
    <property type="entry name" value="Kinase-like_dom_sf"/>
</dbReference>
<proteinExistence type="predicted"/>
<dbReference type="CDD" id="cd01989">
    <property type="entry name" value="USP_STK_Ubox_N"/>
    <property type="match status" value="1"/>
</dbReference>
<dbReference type="InterPro" id="IPR051348">
    <property type="entry name" value="U-box_ubiquitin_ligases"/>
</dbReference>
<sequence>MGSTKGAEGERVEDLDVEETVYVAVGKNIEKSRQILLWAVHNCAEKKICVLHVHRPEHVNTLSDRKLYENEPSDCALKAFQEKERQNVHELVDHYILTLALAGVQANKLLIEMDSIEKGIVQAIAQHNIRWLVMGAAADRYHSGPDTKESITGKQNFHLYGEVSDLAEEESKKAVLVLEQASVSCNIWFIYKGNLICTRRMCYNYNNGRRLENVSTRQTESEMEKNKTNCSTDNYNHSDCPYNEFSNFHLDFIHILTDRKHTSEIETAPSLVFSASMEGKQSEKFSSECTPSAQKYLDAENIEGMFRNFSSHCSLDSVKSNRSVYRVVDRSKSADLLFHEEESDERDEASEINGRLEQANTDVEDINIMEAQALESLYANETSRRRELEELLAREKKELQKLKNQRDEITCELKMTQDQNSALNSQVIESKTMVTELEEKIISAVELLISFREKRDNLRAEHADAVREVNKLRKFENIDAKYSYGTEFPTFSFIEINQATNDFDPSWKIGEGRYGSIYRGLLCNMQVAIKMLPSYGCQSEFQHQAPLDD</sequence>
<evidence type="ECO:0000256" key="2">
    <source>
        <dbReference type="ARBA" id="ARBA00012483"/>
    </source>
</evidence>
<dbReference type="InterPro" id="IPR014729">
    <property type="entry name" value="Rossmann-like_a/b/a_fold"/>
</dbReference>
<name>A0A834WIC1_9FABA</name>
<dbReference type="Proteomes" id="UP000634136">
    <property type="component" value="Unassembled WGS sequence"/>
</dbReference>
<keyword evidence="5" id="KW-0175">Coiled coil</keyword>
<accession>A0A834WIC1</accession>
<gene>
    <name evidence="6" type="ORF">G2W53_027338</name>
</gene>
<dbReference type="EC" id="2.3.2.27" evidence="2"/>
<dbReference type="PROSITE" id="PS00107">
    <property type="entry name" value="PROTEIN_KINASE_ATP"/>
    <property type="match status" value="1"/>
</dbReference>
<comment type="caution">
    <text evidence="6">The sequence shown here is derived from an EMBL/GenBank/DDBJ whole genome shotgun (WGS) entry which is preliminary data.</text>
</comment>
<feature type="binding site" evidence="4">
    <location>
        <position position="530"/>
    </location>
    <ligand>
        <name>ATP</name>
        <dbReference type="ChEBI" id="CHEBI:30616"/>
    </ligand>
</feature>
<dbReference type="PANTHER" id="PTHR45647">
    <property type="entry name" value="OS02G0152300 PROTEIN"/>
    <property type="match status" value="1"/>
</dbReference>